<dbReference type="GeneID" id="103505929"/>
<reference evidence="3" key="1">
    <citation type="submission" date="2025-08" db="UniProtKB">
        <authorList>
            <consortium name="RefSeq"/>
        </authorList>
    </citation>
    <scope>IDENTIFICATION</scope>
</reference>
<proteinExistence type="predicted"/>
<sequence length="208" mass="23884">MRATIPEFFCDRNFKTGTMQSVQDVVKFCILPNRTAKGWAVLMGKLDNYDASQLHLDSAIKLLFMHLDSFLLAHPLVPGIIFMFDMQGTSLSHLTRINLSLVRKYLTYVQEAMPLRLKEIRIINVNNVISHIMNLIKPFIHKNHLQYVSITSKNAFCSEISELAINQLADCSNMFDDEERLLSQLNKNFKKSKTNVTIEGSFKKLDLD</sequence>
<evidence type="ECO:0000313" key="3">
    <source>
        <dbReference type="RefSeq" id="XP_008468525.2"/>
    </source>
</evidence>
<organism evidence="2 3">
    <name type="scientific">Diaphorina citri</name>
    <name type="common">Asian citrus psyllid</name>
    <dbReference type="NCBI Taxonomy" id="121845"/>
    <lineage>
        <taxon>Eukaryota</taxon>
        <taxon>Metazoa</taxon>
        <taxon>Ecdysozoa</taxon>
        <taxon>Arthropoda</taxon>
        <taxon>Hexapoda</taxon>
        <taxon>Insecta</taxon>
        <taxon>Pterygota</taxon>
        <taxon>Neoptera</taxon>
        <taxon>Paraneoptera</taxon>
        <taxon>Hemiptera</taxon>
        <taxon>Sternorrhyncha</taxon>
        <taxon>Psylloidea</taxon>
        <taxon>Psyllidae</taxon>
        <taxon>Diaphorininae</taxon>
        <taxon>Diaphorina</taxon>
    </lineage>
</organism>
<dbReference type="GO" id="GO:1902936">
    <property type="term" value="F:phosphatidylinositol bisphosphate binding"/>
    <property type="evidence" value="ECO:0007669"/>
    <property type="project" value="TreeGrafter"/>
</dbReference>
<dbReference type="PROSITE" id="PS50191">
    <property type="entry name" value="CRAL_TRIO"/>
    <property type="match status" value="1"/>
</dbReference>
<evidence type="ECO:0000259" key="1">
    <source>
        <dbReference type="PROSITE" id="PS50191"/>
    </source>
</evidence>
<dbReference type="STRING" id="121845.A0A1S3CVA2"/>
<protein>
    <submittedName>
        <fullName evidence="3">Uncharacterized protein LOC103505929</fullName>
    </submittedName>
</protein>
<dbReference type="SUPFAM" id="SSF52087">
    <property type="entry name" value="CRAL/TRIO domain"/>
    <property type="match status" value="1"/>
</dbReference>
<dbReference type="CDD" id="cd00170">
    <property type="entry name" value="SEC14"/>
    <property type="match status" value="1"/>
</dbReference>
<evidence type="ECO:0000313" key="2">
    <source>
        <dbReference type="Proteomes" id="UP000079169"/>
    </source>
</evidence>
<name>A0A1S3CVA2_DIACI</name>
<keyword evidence="2" id="KW-1185">Reference proteome</keyword>
<gene>
    <name evidence="3" type="primary">LOC103505929</name>
</gene>
<dbReference type="GO" id="GO:0016020">
    <property type="term" value="C:membrane"/>
    <property type="evidence" value="ECO:0007669"/>
    <property type="project" value="TreeGrafter"/>
</dbReference>
<dbReference type="RefSeq" id="XP_008468525.2">
    <property type="nucleotide sequence ID" value="XM_008470303.3"/>
</dbReference>
<dbReference type="InterPro" id="IPR036865">
    <property type="entry name" value="CRAL-TRIO_dom_sf"/>
</dbReference>
<dbReference type="Gene3D" id="3.40.525.10">
    <property type="entry name" value="CRAL-TRIO lipid binding domain"/>
    <property type="match status" value="1"/>
</dbReference>
<dbReference type="Proteomes" id="UP000079169">
    <property type="component" value="Unplaced"/>
</dbReference>
<dbReference type="PaxDb" id="121845-A0A1S3CVA2"/>
<dbReference type="AlphaFoldDB" id="A0A1S3CVA2"/>
<dbReference type="PANTHER" id="PTHR10174">
    <property type="entry name" value="ALPHA-TOCOPHEROL TRANSFER PROTEIN-RELATED"/>
    <property type="match status" value="1"/>
</dbReference>
<dbReference type="Pfam" id="PF00650">
    <property type="entry name" value="CRAL_TRIO"/>
    <property type="match status" value="1"/>
</dbReference>
<dbReference type="KEGG" id="dci:103505929"/>
<feature type="domain" description="CRAL-TRIO" evidence="1">
    <location>
        <begin position="18"/>
        <end position="193"/>
    </location>
</feature>
<dbReference type="PANTHER" id="PTHR10174:SF130">
    <property type="entry name" value="ALPHA-TOCOPHEROL TRANSFER PROTEIN-LIKE"/>
    <property type="match status" value="1"/>
</dbReference>
<dbReference type="InterPro" id="IPR001251">
    <property type="entry name" value="CRAL-TRIO_dom"/>
</dbReference>
<accession>A0A1S3CVA2</accession>